<keyword evidence="4" id="KW-1185">Reference proteome</keyword>
<gene>
    <name evidence="3" type="ORF">GCM10009850_114090</name>
</gene>
<comment type="caution">
    <text evidence="3">The sequence shown here is derived from an EMBL/GenBank/DDBJ whole genome shotgun (WGS) entry which is preliminary data.</text>
</comment>
<accession>A0ABN3D2R9</accession>
<dbReference type="EMBL" id="BAAAQX010000057">
    <property type="protein sequence ID" value="GAA2215941.1"/>
    <property type="molecule type" value="Genomic_DNA"/>
</dbReference>
<feature type="transmembrane region" description="Helical" evidence="1">
    <location>
        <begin position="182"/>
        <end position="201"/>
    </location>
</feature>
<dbReference type="InterPro" id="IPR003675">
    <property type="entry name" value="Rce1/LyrA-like_dom"/>
</dbReference>
<dbReference type="RefSeq" id="WP_344495081.1">
    <property type="nucleotide sequence ID" value="NZ_BAAAQX010000057.1"/>
</dbReference>
<feature type="transmembrane region" description="Helical" evidence="1">
    <location>
        <begin position="6"/>
        <end position="26"/>
    </location>
</feature>
<protein>
    <recommendedName>
        <fullName evidence="2">CAAX prenyl protease 2/Lysostaphin resistance protein A-like domain-containing protein</fullName>
    </recommendedName>
</protein>
<dbReference type="Pfam" id="PF02517">
    <property type="entry name" value="Rce1-like"/>
    <property type="match status" value="1"/>
</dbReference>
<proteinExistence type="predicted"/>
<organism evidence="3 4">
    <name type="scientific">Nonomuraea monospora</name>
    <dbReference type="NCBI Taxonomy" id="568818"/>
    <lineage>
        <taxon>Bacteria</taxon>
        <taxon>Bacillati</taxon>
        <taxon>Actinomycetota</taxon>
        <taxon>Actinomycetes</taxon>
        <taxon>Streptosporangiales</taxon>
        <taxon>Streptosporangiaceae</taxon>
        <taxon>Nonomuraea</taxon>
    </lineage>
</organism>
<keyword evidence="1" id="KW-0812">Transmembrane</keyword>
<evidence type="ECO:0000259" key="2">
    <source>
        <dbReference type="Pfam" id="PF02517"/>
    </source>
</evidence>
<feature type="transmembrane region" description="Helical" evidence="1">
    <location>
        <begin position="86"/>
        <end position="107"/>
    </location>
</feature>
<evidence type="ECO:0000313" key="4">
    <source>
        <dbReference type="Proteomes" id="UP001499843"/>
    </source>
</evidence>
<evidence type="ECO:0000256" key="1">
    <source>
        <dbReference type="SAM" id="Phobius"/>
    </source>
</evidence>
<evidence type="ECO:0000313" key="3">
    <source>
        <dbReference type="EMBL" id="GAA2215941.1"/>
    </source>
</evidence>
<dbReference type="Proteomes" id="UP001499843">
    <property type="component" value="Unassembled WGS sequence"/>
</dbReference>
<feature type="transmembrane region" description="Helical" evidence="1">
    <location>
        <begin position="151"/>
        <end position="176"/>
    </location>
</feature>
<feature type="domain" description="CAAX prenyl protease 2/Lysostaphin resistance protein A-like" evidence="2">
    <location>
        <begin position="130"/>
        <end position="218"/>
    </location>
</feature>
<keyword evidence="1" id="KW-0472">Membrane</keyword>
<keyword evidence="1" id="KW-1133">Transmembrane helix</keyword>
<feature type="transmembrane region" description="Helical" evidence="1">
    <location>
        <begin position="46"/>
        <end position="66"/>
    </location>
</feature>
<reference evidence="3 4" key="1">
    <citation type="journal article" date="2019" name="Int. J. Syst. Evol. Microbiol.">
        <title>The Global Catalogue of Microorganisms (GCM) 10K type strain sequencing project: providing services to taxonomists for standard genome sequencing and annotation.</title>
        <authorList>
            <consortium name="The Broad Institute Genomics Platform"/>
            <consortium name="The Broad Institute Genome Sequencing Center for Infectious Disease"/>
            <person name="Wu L."/>
            <person name="Ma J."/>
        </authorList>
    </citation>
    <scope>NUCLEOTIDE SEQUENCE [LARGE SCALE GENOMIC DNA]</scope>
    <source>
        <strain evidence="3 4">JCM 16114</strain>
    </source>
</reference>
<sequence length="236" mass="24606">MPSTVVWSWVLAVGLISYLAVVAPLLGRRSYEKLEKGLTPLSRGLALSIVELWALAAVALLVVGLSPSLDLADVGLRPPDDPSLTYGIAVALPVAMVPLVLFMRWLVNNGGKVPGSDAYSALLPRTPGQRWLAGGVAVSAGICEELIYRGLFIALGVALGLSPLAAAAVAVAVFMLGHLYQGLSGALLSLLAGIAFTGLYLRTGSLIAPIVVHVLVDLRSLVFTPLPQARPARVES</sequence>
<name>A0ABN3D2R9_9ACTN</name>